<comment type="function">
    <text evidence="21">Peptidoglycan polymerase that is essential for cell division.</text>
</comment>
<dbReference type="AlphaFoldDB" id="A0A537IUN9"/>
<evidence type="ECO:0000256" key="16">
    <source>
        <dbReference type="ARBA" id="ARBA00038053"/>
    </source>
</evidence>
<evidence type="ECO:0000256" key="10">
    <source>
        <dbReference type="ARBA" id="ARBA00022989"/>
    </source>
</evidence>
<feature type="transmembrane region" description="Helical" evidence="22">
    <location>
        <begin position="304"/>
        <end position="326"/>
    </location>
</feature>
<comment type="similarity">
    <text evidence="16">Belongs to the SEDS family. FtsW subfamily.</text>
</comment>
<dbReference type="NCBIfam" id="TIGR02614">
    <property type="entry name" value="ftsW"/>
    <property type="match status" value="1"/>
</dbReference>
<feature type="transmembrane region" description="Helical" evidence="22">
    <location>
        <begin position="266"/>
        <end position="292"/>
    </location>
</feature>
<evidence type="ECO:0000256" key="17">
    <source>
        <dbReference type="ARBA" id="ARBA00041185"/>
    </source>
</evidence>
<evidence type="ECO:0000256" key="18">
    <source>
        <dbReference type="ARBA" id="ARBA00041418"/>
    </source>
</evidence>
<reference evidence="23 24" key="1">
    <citation type="journal article" date="2019" name="Nat. Microbiol.">
        <title>Mediterranean grassland soil C-N compound turnover is dependent on rainfall and depth, and is mediated by genomically divergent microorganisms.</title>
        <authorList>
            <person name="Diamond S."/>
            <person name="Andeer P.F."/>
            <person name="Li Z."/>
            <person name="Crits-Christoph A."/>
            <person name="Burstein D."/>
            <person name="Anantharaman K."/>
            <person name="Lane K.R."/>
            <person name="Thomas B.C."/>
            <person name="Pan C."/>
            <person name="Northen T.R."/>
            <person name="Banfield J.F."/>
        </authorList>
    </citation>
    <scope>NUCLEOTIDE SEQUENCE [LARGE SCALE GENOMIC DNA]</scope>
    <source>
        <strain evidence="23">NP_8</strain>
    </source>
</reference>
<feature type="transmembrane region" description="Helical" evidence="22">
    <location>
        <begin position="338"/>
        <end position="359"/>
    </location>
</feature>
<evidence type="ECO:0000313" key="23">
    <source>
        <dbReference type="EMBL" id="TMI75000.1"/>
    </source>
</evidence>
<sequence length="390" mass="41290">MDLVPKRAPDSWLFFTVVALVATGVVMVYSASAIVAHDRYGDSTFFFKRQVAWAGLGMMALLIMQRTHYARLRRFTPLLLIGAVLSLALVLVPGIGRVAGGARRWIVLAGPFAFQPAEGAKLALALYLAHVLTNRGPGLGNPRMVSSPLIVTALISGLILVQPDMGTSLLVALLAAAVFFIGGVRLTHLLGLSLASIPLLTAAALGEEYRRQRLLAFLDPWRDPQGAGFHIIQSLLALGSGGVLGLGLGESRQKFFYLPERHTDFIFAILGEELGLVGTVAVLVLFAILAIRGLRIAREAPDRYGSLVAGSITVMIVLQAIINIGVTTGVLPITGVPLPFVSFGGSSLLFAMMGIGILMNISQYCGNPHAGFAGSGRSAGTRERGNTGPR</sequence>
<evidence type="ECO:0000256" key="19">
    <source>
        <dbReference type="ARBA" id="ARBA00044770"/>
    </source>
</evidence>
<comment type="caution">
    <text evidence="23">The sequence shown here is derived from an EMBL/GenBank/DDBJ whole genome shotgun (WGS) entry which is preliminary data.</text>
</comment>
<dbReference type="GO" id="GO:0015648">
    <property type="term" value="F:lipid-linked peptidoglycan transporter activity"/>
    <property type="evidence" value="ECO:0007669"/>
    <property type="project" value="TreeGrafter"/>
</dbReference>
<evidence type="ECO:0000256" key="11">
    <source>
        <dbReference type="ARBA" id="ARBA00023136"/>
    </source>
</evidence>
<dbReference type="Pfam" id="PF01098">
    <property type="entry name" value="FTSW_RODA_SPOVE"/>
    <property type="match status" value="1"/>
</dbReference>
<dbReference type="EC" id="2.4.99.28" evidence="19"/>
<dbReference type="GO" id="GO:0009252">
    <property type="term" value="P:peptidoglycan biosynthetic process"/>
    <property type="evidence" value="ECO:0007669"/>
    <property type="project" value="UniProtKB-KW"/>
</dbReference>
<keyword evidence="11 22" id="KW-0472">Membrane</keyword>
<dbReference type="PANTHER" id="PTHR30474">
    <property type="entry name" value="CELL CYCLE PROTEIN"/>
    <property type="match status" value="1"/>
</dbReference>
<proteinExistence type="inferred from homology"/>
<feature type="transmembrane region" description="Helical" evidence="22">
    <location>
        <begin position="227"/>
        <end position="246"/>
    </location>
</feature>
<keyword evidence="3" id="KW-1003">Cell membrane</keyword>
<feature type="transmembrane region" description="Helical" evidence="22">
    <location>
        <begin position="144"/>
        <end position="161"/>
    </location>
</feature>
<keyword evidence="10 22" id="KW-1133">Transmembrane helix</keyword>
<dbReference type="InterPro" id="IPR001182">
    <property type="entry name" value="FtsW/RodA"/>
</dbReference>
<feature type="transmembrane region" description="Helical" evidence="22">
    <location>
        <begin position="190"/>
        <end position="206"/>
    </location>
</feature>
<dbReference type="GO" id="GO:0051301">
    <property type="term" value="P:cell division"/>
    <property type="evidence" value="ECO:0007669"/>
    <property type="project" value="UniProtKB-KW"/>
</dbReference>
<gene>
    <name evidence="23" type="primary">ftsW</name>
    <name evidence="23" type="ORF">E6H05_07165</name>
</gene>
<keyword evidence="9" id="KW-0573">Peptidoglycan synthesis</keyword>
<organism evidence="23 24">
    <name type="scientific">Candidatus Segetimicrobium genomatis</name>
    <dbReference type="NCBI Taxonomy" id="2569760"/>
    <lineage>
        <taxon>Bacteria</taxon>
        <taxon>Bacillati</taxon>
        <taxon>Candidatus Sysuimicrobiota</taxon>
        <taxon>Candidatus Sysuimicrobiia</taxon>
        <taxon>Candidatus Sysuimicrobiales</taxon>
        <taxon>Candidatus Segetimicrobiaceae</taxon>
        <taxon>Candidatus Segetimicrobium</taxon>
    </lineage>
</organism>
<evidence type="ECO:0000256" key="22">
    <source>
        <dbReference type="SAM" id="Phobius"/>
    </source>
</evidence>
<keyword evidence="13" id="KW-0961">Cell wall biogenesis/degradation</keyword>
<dbReference type="PANTHER" id="PTHR30474:SF2">
    <property type="entry name" value="PEPTIDOGLYCAN GLYCOSYLTRANSFERASE FTSW-RELATED"/>
    <property type="match status" value="1"/>
</dbReference>
<evidence type="ECO:0000256" key="12">
    <source>
        <dbReference type="ARBA" id="ARBA00023306"/>
    </source>
</evidence>
<keyword evidence="7 22" id="KW-0812">Transmembrane</keyword>
<evidence type="ECO:0000256" key="2">
    <source>
        <dbReference type="ARBA" id="ARBA00004752"/>
    </source>
</evidence>
<dbReference type="GO" id="GO:0071555">
    <property type="term" value="P:cell wall organization"/>
    <property type="evidence" value="ECO:0007669"/>
    <property type="project" value="UniProtKB-KW"/>
</dbReference>
<dbReference type="Proteomes" id="UP000318834">
    <property type="component" value="Unassembled WGS sequence"/>
</dbReference>
<dbReference type="EMBL" id="VBAP01000048">
    <property type="protein sequence ID" value="TMI75000.1"/>
    <property type="molecule type" value="Genomic_DNA"/>
</dbReference>
<feature type="transmembrane region" description="Helical" evidence="22">
    <location>
        <begin position="168"/>
        <end position="184"/>
    </location>
</feature>
<comment type="subcellular location">
    <subcellularLocation>
        <location evidence="1">Cell membrane</location>
        <topology evidence="1">Multi-pass membrane protein</topology>
    </subcellularLocation>
</comment>
<evidence type="ECO:0000256" key="14">
    <source>
        <dbReference type="ARBA" id="ARBA00032370"/>
    </source>
</evidence>
<comment type="pathway">
    <text evidence="2">Cell wall biogenesis; peptidoglycan biosynthesis.</text>
</comment>
<evidence type="ECO:0000256" key="15">
    <source>
        <dbReference type="ARBA" id="ARBA00033270"/>
    </source>
</evidence>
<evidence type="ECO:0000256" key="13">
    <source>
        <dbReference type="ARBA" id="ARBA00023316"/>
    </source>
</evidence>
<name>A0A537IUN9_9BACT</name>
<evidence type="ECO:0000256" key="4">
    <source>
        <dbReference type="ARBA" id="ARBA00022618"/>
    </source>
</evidence>
<dbReference type="GO" id="GO:0008360">
    <property type="term" value="P:regulation of cell shape"/>
    <property type="evidence" value="ECO:0007669"/>
    <property type="project" value="UniProtKB-KW"/>
</dbReference>
<dbReference type="GO" id="GO:0005886">
    <property type="term" value="C:plasma membrane"/>
    <property type="evidence" value="ECO:0007669"/>
    <property type="project" value="UniProtKB-SubCell"/>
</dbReference>
<evidence type="ECO:0000256" key="3">
    <source>
        <dbReference type="ARBA" id="ARBA00022475"/>
    </source>
</evidence>
<keyword evidence="12" id="KW-0131">Cell cycle</keyword>
<keyword evidence="6" id="KW-0808">Transferase</keyword>
<keyword evidence="4" id="KW-0132">Cell division</keyword>
<dbReference type="InterPro" id="IPR013437">
    <property type="entry name" value="FtsW"/>
</dbReference>
<feature type="transmembrane region" description="Helical" evidence="22">
    <location>
        <begin position="12"/>
        <end position="34"/>
    </location>
</feature>
<feature type="transmembrane region" description="Helical" evidence="22">
    <location>
        <begin position="75"/>
        <end position="95"/>
    </location>
</feature>
<dbReference type="GO" id="GO:0032153">
    <property type="term" value="C:cell division site"/>
    <property type="evidence" value="ECO:0007669"/>
    <property type="project" value="TreeGrafter"/>
</dbReference>
<evidence type="ECO:0000256" key="20">
    <source>
        <dbReference type="ARBA" id="ARBA00049902"/>
    </source>
</evidence>
<evidence type="ECO:0000256" key="21">
    <source>
        <dbReference type="ARBA" id="ARBA00049966"/>
    </source>
</evidence>
<keyword evidence="5" id="KW-0328">Glycosyltransferase</keyword>
<evidence type="ECO:0000256" key="1">
    <source>
        <dbReference type="ARBA" id="ARBA00004651"/>
    </source>
</evidence>
<evidence type="ECO:0000256" key="9">
    <source>
        <dbReference type="ARBA" id="ARBA00022984"/>
    </source>
</evidence>
<keyword evidence="8" id="KW-0133">Cell shape</keyword>
<accession>A0A537IUN9</accession>
<dbReference type="GO" id="GO:0008955">
    <property type="term" value="F:peptidoglycan glycosyltransferase activity"/>
    <property type="evidence" value="ECO:0007669"/>
    <property type="project" value="UniProtKB-EC"/>
</dbReference>
<protein>
    <recommendedName>
        <fullName evidence="17">Probable peptidoglycan glycosyltransferase FtsW</fullName>
        <ecNumber evidence="19">2.4.99.28</ecNumber>
    </recommendedName>
    <alternativeName>
        <fullName evidence="18">Cell division protein FtsW</fullName>
    </alternativeName>
    <alternativeName>
        <fullName evidence="15">Cell wall polymerase</fullName>
    </alternativeName>
    <alternativeName>
        <fullName evidence="14">Peptidoglycan polymerase</fullName>
    </alternativeName>
</protein>
<feature type="transmembrane region" description="Helical" evidence="22">
    <location>
        <begin position="46"/>
        <end position="63"/>
    </location>
</feature>
<evidence type="ECO:0000256" key="8">
    <source>
        <dbReference type="ARBA" id="ARBA00022960"/>
    </source>
</evidence>
<comment type="catalytic activity">
    <reaction evidence="20">
        <text>[GlcNAc-(1-&gt;4)-Mur2Ac(oyl-L-Ala-gamma-D-Glu-L-Lys-D-Ala-D-Ala)](n)-di-trans,octa-cis-undecaprenyl diphosphate + beta-D-GlcNAc-(1-&gt;4)-Mur2Ac(oyl-L-Ala-gamma-D-Glu-L-Lys-D-Ala-D-Ala)-di-trans,octa-cis-undecaprenyl diphosphate = [GlcNAc-(1-&gt;4)-Mur2Ac(oyl-L-Ala-gamma-D-Glu-L-Lys-D-Ala-D-Ala)](n+1)-di-trans,octa-cis-undecaprenyl diphosphate + di-trans,octa-cis-undecaprenyl diphosphate + H(+)</text>
        <dbReference type="Rhea" id="RHEA:23708"/>
        <dbReference type="Rhea" id="RHEA-COMP:9602"/>
        <dbReference type="Rhea" id="RHEA-COMP:9603"/>
        <dbReference type="ChEBI" id="CHEBI:15378"/>
        <dbReference type="ChEBI" id="CHEBI:58405"/>
        <dbReference type="ChEBI" id="CHEBI:60033"/>
        <dbReference type="ChEBI" id="CHEBI:78435"/>
        <dbReference type="EC" id="2.4.99.28"/>
    </reaction>
</comment>
<evidence type="ECO:0000256" key="7">
    <source>
        <dbReference type="ARBA" id="ARBA00022692"/>
    </source>
</evidence>
<evidence type="ECO:0000256" key="5">
    <source>
        <dbReference type="ARBA" id="ARBA00022676"/>
    </source>
</evidence>
<evidence type="ECO:0000313" key="24">
    <source>
        <dbReference type="Proteomes" id="UP000318834"/>
    </source>
</evidence>
<evidence type="ECO:0000256" key="6">
    <source>
        <dbReference type="ARBA" id="ARBA00022679"/>
    </source>
</evidence>